<dbReference type="InterPro" id="IPR038076">
    <property type="entry name" value="MgtE_N_sf"/>
</dbReference>
<dbReference type="Gene3D" id="1.25.60.10">
    <property type="entry name" value="MgtE N-terminal domain-like"/>
    <property type="match status" value="1"/>
</dbReference>
<dbReference type="Pfam" id="PF26205">
    <property type="entry name" value="SH3_actinomycetes"/>
    <property type="match status" value="1"/>
</dbReference>
<accession>D1A977</accession>
<dbReference type="SMART" id="SM00116">
    <property type="entry name" value="CBS"/>
    <property type="match status" value="1"/>
</dbReference>
<keyword evidence="5" id="KW-1185">Reference proteome</keyword>
<dbReference type="Pfam" id="PF00571">
    <property type="entry name" value="CBS"/>
    <property type="match status" value="2"/>
</dbReference>
<dbReference type="CDD" id="cd04606">
    <property type="entry name" value="CBS_pair_Mg_transporter"/>
    <property type="match status" value="1"/>
</dbReference>
<evidence type="ECO:0000259" key="3">
    <source>
        <dbReference type="PROSITE" id="PS51371"/>
    </source>
</evidence>
<dbReference type="InterPro" id="IPR011033">
    <property type="entry name" value="PRC_barrel-like_sf"/>
</dbReference>
<gene>
    <name evidence="4" type="ordered locus">Tcur_1190</name>
</gene>
<dbReference type="InterPro" id="IPR000644">
    <property type="entry name" value="CBS_dom"/>
</dbReference>
<organism evidence="4 5">
    <name type="scientific">Thermomonospora curvata (strain ATCC 19995 / DSM 43183 / JCM 3096 / KCTC 9072 / NBRC 15933 / NCIMB 10081 / Henssen B9)</name>
    <dbReference type="NCBI Taxonomy" id="471852"/>
    <lineage>
        <taxon>Bacteria</taxon>
        <taxon>Bacillati</taxon>
        <taxon>Actinomycetota</taxon>
        <taxon>Actinomycetes</taxon>
        <taxon>Streptosporangiales</taxon>
        <taxon>Thermomonosporaceae</taxon>
        <taxon>Thermomonospora</taxon>
    </lineage>
</organism>
<dbReference type="InterPro" id="IPR006669">
    <property type="entry name" value="MgtE_transporter"/>
</dbReference>
<feature type="compositionally biased region" description="Acidic residues" evidence="2">
    <location>
        <begin position="416"/>
        <end position="425"/>
    </location>
</feature>
<feature type="domain" description="CBS" evidence="3">
    <location>
        <begin position="284"/>
        <end position="350"/>
    </location>
</feature>
<dbReference type="PANTHER" id="PTHR43773:SF1">
    <property type="entry name" value="MAGNESIUM TRANSPORTER MGTE"/>
    <property type="match status" value="1"/>
</dbReference>
<dbReference type="STRING" id="471852.Tcur_1190"/>
<dbReference type="AlphaFoldDB" id="D1A977"/>
<dbReference type="GO" id="GO:0016020">
    <property type="term" value="C:membrane"/>
    <property type="evidence" value="ECO:0007669"/>
    <property type="project" value="InterPro"/>
</dbReference>
<evidence type="ECO:0000256" key="2">
    <source>
        <dbReference type="SAM" id="MobiDB-lite"/>
    </source>
</evidence>
<dbReference type="GO" id="GO:0015095">
    <property type="term" value="F:magnesium ion transmembrane transporter activity"/>
    <property type="evidence" value="ECO:0007669"/>
    <property type="project" value="InterPro"/>
</dbReference>
<dbReference type="Proteomes" id="UP000001918">
    <property type="component" value="Chromosome"/>
</dbReference>
<dbReference type="SUPFAM" id="SSF54631">
    <property type="entry name" value="CBS-domain pair"/>
    <property type="match status" value="1"/>
</dbReference>
<dbReference type="PROSITE" id="PS51371">
    <property type="entry name" value="CBS"/>
    <property type="match status" value="2"/>
</dbReference>
<dbReference type="SUPFAM" id="SSF50346">
    <property type="entry name" value="PRC-barrel domain"/>
    <property type="match status" value="1"/>
</dbReference>
<protein>
    <submittedName>
        <fullName evidence="4">MgtE intracellular region</fullName>
    </submittedName>
</protein>
<dbReference type="InterPro" id="IPR058838">
    <property type="entry name" value="SH3_actinomycetes"/>
</dbReference>
<dbReference type="HOGENOM" id="CLU_030870_0_0_11"/>
<dbReference type="Gene3D" id="3.10.580.10">
    <property type="entry name" value="CBS-domain"/>
    <property type="match status" value="1"/>
</dbReference>
<evidence type="ECO:0000313" key="5">
    <source>
        <dbReference type="Proteomes" id="UP000001918"/>
    </source>
</evidence>
<dbReference type="eggNOG" id="COG2239">
    <property type="taxonomic scope" value="Bacteria"/>
</dbReference>
<dbReference type="InterPro" id="IPR006668">
    <property type="entry name" value="Mg_transptr_MgtE_intracell_dom"/>
</dbReference>
<dbReference type="SMART" id="SM00924">
    <property type="entry name" value="MgtE_N"/>
    <property type="match status" value="1"/>
</dbReference>
<feature type="region of interest" description="Disordered" evidence="2">
    <location>
        <begin position="413"/>
        <end position="445"/>
    </location>
</feature>
<feature type="compositionally biased region" description="Basic and acidic residues" evidence="2">
    <location>
        <begin position="426"/>
        <end position="445"/>
    </location>
</feature>
<dbReference type="SUPFAM" id="SSF158791">
    <property type="entry name" value="MgtE N-terminal domain-like"/>
    <property type="match status" value="1"/>
</dbReference>
<dbReference type="PANTHER" id="PTHR43773">
    <property type="entry name" value="MAGNESIUM TRANSPORTER MGTE"/>
    <property type="match status" value="1"/>
</dbReference>
<evidence type="ECO:0000313" key="4">
    <source>
        <dbReference type="EMBL" id="ACY96773.1"/>
    </source>
</evidence>
<dbReference type="Pfam" id="PF03448">
    <property type="entry name" value="MgtE_N"/>
    <property type="match status" value="1"/>
</dbReference>
<dbReference type="InterPro" id="IPR046342">
    <property type="entry name" value="CBS_dom_sf"/>
</dbReference>
<dbReference type="KEGG" id="tcu:Tcur_1190"/>
<evidence type="ECO:0000256" key="1">
    <source>
        <dbReference type="PROSITE-ProRule" id="PRU00703"/>
    </source>
</evidence>
<sequence length="445" mass="48786">MSAPTRVFIARLAGIAVFDPAGDQVGRVRDVVVALRLGRRPPRVLGLVVEVQPRRPVFLPITRVTTVEADQIVFDGRLNMRRFQQRASETLVIAEMLDRTVQLADTGETVSVVDVAMEPTRARDWLLSKVAVRRGGGRGLRRRRGELLVVDWEAITGLSAVEHGQGAAGLLAAFEQLKPADLANLIHELPTKRRDEVAAALDDERLADVLGELPEDEQIEILGKLGLERAADVLDAMNPDDAADLLGEMPAEQRERLLTLMEPEEAAPVRRLLTYPEHTAGGLMTTDPVILPPDATVAEALALIRNPELDPALAAQVYVCRPPTATPTGRYLGTVHFQRLLREPPSFLVSGLVDTELAPLRPTLSLEAVAAFLATYNLVAAPVVDEDGHLLGTVSVDDVLDHLLPEDWRERVLETAADEPTDPEEEALRRPAQDGMPHEDRQETR</sequence>
<proteinExistence type="predicted"/>
<reference evidence="4 5" key="1">
    <citation type="journal article" date="2011" name="Stand. Genomic Sci.">
        <title>Complete genome sequence of Thermomonospora curvata type strain (B9).</title>
        <authorList>
            <person name="Chertkov O."/>
            <person name="Sikorski J."/>
            <person name="Nolan M."/>
            <person name="Lapidus A."/>
            <person name="Lucas S."/>
            <person name="Del Rio T.G."/>
            <person name="Tice H."/>
            <person name="Cheng J.F."/>
            <person name="Goodwin L."/>
            <person name="Pitluck S."/>
            <person name="Liolios K."/>
            <person name="Ivanova N."/>
            <person name="Mavromatis K."/>
            <person name="Mikhailova N."/>
            <person name="Ovchinnikova G."/>
            <person name="Pati A."/>
            <person name="Chen A."/>
            <person name="Palaniappan K."/>
            <person name="Djao O.D."/>
            <person name="Land M."/>
            <person name="Hauser L."/>
            <person name="Chang Y.J."/>
            <person name="Jeffries C.D."/>
            <person name="Brettin T."/>
            <person name="Han C."/>
            <person name="Detter J.C."/>
            <person name="Rohde M."/>
            <person name="Goker M."/>
            <person name="Woyke T."/>
            <person name="Bristow J."/>
            <person name="Eisen J.A."/>
            <person name="Markowitz V."/>
            <person name="Hugenholtz P."/>
            <person name="Klenk H.P."/>
            <person name="Kyrpides N.C."/>
        </authorList>
    </citation>
    <scope>NUCLEOTIDE SEQUENCE [LARGE SCALE GENOMIC DNA]</scope>
    <source>
        <strain evidence="5">ATCC 19995 / DSM 43183 / JCM 3096 / KCTC 9072 / NBRC 15933 / NCIMB 10081 / Henssen B9</strain>
    </source>
</reference>
<dbReference type="RefSeq" id="WP_012851557.1">
    <property type="nucleotide sequence ID" value="NC_013510.1"/>
</dbReference>
<name>D1A977_THECD</name>
<feature type="domain" description="CBS" evidence="3">
    <location>
        <begin position="353"/>
        <end position="410"/>
    </location>
</feature>
<keyword evidence="1" id="KW-0129">CBS domain</keyword>
<dbReference type="EMBL" id="CP001738">
    <property type="protein sequence ID" value="ACY96773.1"/>
    <property type="molecule type" value="Genomic_DNA"/>
</dbReference>